<dbReference type="AlphaFoldDB" id="A0A382NJT3"/>
<evidence type="ECO:0000313" key="2">
    <source>
        <dbReference type="EMBL" id="SVC60940.1"/>
    </source>
</evidence>
<evidence type="ECO:0000259" key="1">
    <source>
        <dbReference type="Pfam" id="PF02737"/>
    </source>
</evidence>
<dbReference type="Pfam" id="PF02737">
    <property type="entry name" value="3HCDH_N"/>
    <property type="match status" value="1"/>
</dbReference>
<dbReference type="InterPro" id="IPR036291">
    <property type="entry name" value="NAD(P)-bd_dom_sf"/>
</dbReference>
<protein>
    <recommendedName>
        <fullName evidence="1">3-hydroxyacyl-CoA dehydrogenase NAD binding domain-containing protein</fullName>
    </recommendedName>
</protein>
<reference evidence="2" key="1">
    <citation type="submission" date="2018-05" db="EMBL/GenBank/DDBJ databases">
        <authorList>
            <person name="Lanie J.A."/>
            <person name="Ng W.-L."/>
            <person name="Kazmierczak K.M."/>
            <person name="Andrzejewski T.M."/>
            <person name="Davidsen T.M."/>
            <person name="Wayne K.J."/>
            <person name="Tettelin H."/>
            <person name="Glass J.I."/>
            <person name="Rusch D."/>
            <person name="Podicherti R."/>
            <person name="Tsui H.-C.T."/>
            <person name="Winkler M.E."/>
        </authorList>
    </citation>
    <scope>NUCLEOTIDE SEQUENCE</scope>
</reference>
<sequence length="54" mass="5601">MTIKTVGVVGCGLMGGGITQVAAQAGYYTIVREASDELLKKGIGRIEKILYGAV</sequence>
<name>A0A382NJT3_9ZZZZ</name>
<accession>A0A382NJT3</accession>
<dbReference type="InterPro" id="IPR006176">
    <property type="entry name" value="3-OHacyl-CoA_DH_NAD-bd"/>
</dbReference>
<dbReference type="SUPFAM" id="SSF51735">
    <property type="entry name" value="NAD(P)-binding Rossmann-fold domains"/>
    <property type="match status" value="1"/>
</dbReference>
<proteinExistence type="predicted"/>
<dbReference type="Gene3D" id="3.40.50.720">
    <property type="entry name" value="NAD(P)-binding Rossmann-like Domain"/>
    <property type="match status" value="1"/>
</dbReference>
<organism evidence="2">
    <name type="scientific">marine metagenome</name>
    <dbReference type="NCBI Taxonomy" id="408172"/>
    <lineage>
        <taxon>unclassified sequences</taxon>
        <taxon>metagenomes</taxon>
        <taxon>ecological metagenomes</taxon>
    </lineage>
</organism>
<dbReference type="GO" id="GO:0070403">
    <property type="term" value="F:NAD+ binding"/>
    <property type="evidence" value="ECO:0007669"/>
    <property type="project" value="InterPro"/>
</dbReference>
<dbReference type="GO" id="GO:0006631">
    <property type="term" value="P:fatty acid metabolic process"/>
    <property type="evidence" value="ECO:0007669"/>
    <property type="project" value="InterPro"/>
</dbReference>
<feature type="non-terminal residue" evidence="2">
    <location>
        <position position="54"/>
    </location>
</feature>
<gene>
    <name evidence="2" type="ORF">METZ01_LOCUS313794</name>
</gene>
<dbReference type="EMBL" id="UINC01100689">
    <property type="protein sequence ID" value="SVC60940.1"/>
    <property type="molecule type" value="Genomic_DNA"/>
</dbReference>
<feature type="domain" description="3-hydroxyacyl-CoA dehydrogenase NAD binding" evidence="1">
    <location>
        <begin position="5"/>
        <end position="51"/>
    </location>
</feature>